<dbReference type="Proteomes" id="UP001239111">
    <property type="component" value="Chromosome 2"/>
</dbReference>
<protein>
    <submittedName>
        <fullName evidence="1">Uncharacterized protein</fullName>
    </submittedName>
</protein>
<evidence type="ECO:0000313" key="2">
    <source>
        <dbReference type="Proteomes" id="UP001239111"/>
    </source>
</evidence>
<gene>
    <name evidence="1" type="ORF">QAD02_015799</name>
</gene>
<accession>A0ACC2P991</accession>
<evidence type="ECO:0000313" key="1">
    <source>
        <dbReference type="EMBL" id="KAJ8680012.1"/>
    </source>
</evidence>
<sequence length="166" mass="18767">MCDDILTGIRDLTEYRRTSLPPKDTSKDMVILKLYHEYLTWNEARKFCIAEGGQLATIRSREEAEIMASYNRETDTGRKPGVVSNGVFLGFHDYYHLGEWVTIRGEPLSKTGYSTITQHWGGPPADGHFPDRPPKCGELAFDGGLNDAPCSSKRRFICELPEQQKP</sequence>
<name>A0ACC2P991_9HYME</name>
<keyword evidence="2" id="KW-1185">Reference proteome</keyword>
<proteinExistence type="predicted"/>
<comment type="caution">
    <text evidence="1">The sequence shown here is derived from an EMBL/GenBank/DDBJ whole genome shotgun (WGS) entry which is preliminary data.</text>
</comment>
<reference evidence="1" key="1">
    <citation type="submission" date="2023-04" db="EMBL/GenBank/DDBJ databases">
        <title>A chromosome-level genome assembly of the parasitoid wasp Eretmocerus hayati.</title>
        <authorList>
            <person name="Zhong Y."/>
            <person name="Liu S."/>
            <person name="Liu Y."/>
        </authorList>
    </citation>
    <scope>NUCLEOTIDE SEQUENCE</scope>
    <source>
        <strain evidence="1">ZJU_SS_LIU_2023</strain>
    </source>
</reference>
<dbReference type="EMBL" id="CM056742">
    <property type="protein sequence ID" value="KAJ8680012.1"/>
    <property type="molecule type" value="Genomic_DNA"/>
</dbReference>
<organism evidence="1 2">
    <name type="scientific">Eretmocerus hayati</name>
    <dbReference type="NCBI Taxonomy" id="131215"/>
    <lineage>
        <taxon>Eukaryota</taxon>
        <taxon>Metazoa</taxon>
        <taxon>Ecdysozoa</taxon>
        <taxon>Arthropoda</taxon>
        <taxon>Hexapoda</taxon>
        <taxon>Insecta</taxon>
        <taxon>Pterygota</taxon>
        <taxon>Neoptera</taxon>
        <taxon>Endopterygota</taxon>
        <taxon>Hymenoptera</taxon>
        <taxon>Apocrita</taxon>
        <taxon>Proctotrupomorpha</taxon>
        <taxon>Chalcidoidea</taxon>
        <taxon>Aphelinidae</taxon>
        <taxon>Aphelininae</taxon>
        <taxon>Eretmocerus</taxon>
    </lineage>
</organism>